<dbReference type="Pfam" id="PF20111">
    <property type="entry name" value="DUF6501"/>
    <property type="match status" value="1"/>
</dbReference>
<evidence type="ECO:0000313" key="1">
    <source>
        <dbReference type="EMBL" id="CAD2075472.1"/>
    </source>
</evidence>
<protein>
    <submittedName>
        <fullName evidence="1">Uncharacterized protein</fullName>
    </submittedName>
</protein>
<dbReference type="AlphaFoldDB" id="A0A6V7REA2"/>
<dbReference type="InterPro" id="IPR045447">
    <property type="entry name" value="DUF6501"/>
</dbReference>
<accession>A0A6V7REA2</accession>
<proteinExistence type="predicted"/>
<name>A0A6V7REA2_9BACL</name>
<evidence type="ECO:0000313" key="2">
    <source>
        <dbReference type="Proteomes" id="UP000588186"/>
    </source>
</evidence>
<dbReference type="EMBL" id="CAJEWB010000010">
    <property type="protein sequence ID" value="CAD2075472.1"/>
    <property type="molecule type" value="Genomic_DNA"/>
</dbReference>
<keyword evidence="2" id="KW-1185">Reference proteome</keyword>
<organism evidence="1 2">
    <name type="scientific">Phocicoccus pinnipedialis</name>
    <dbReference type="NCBI Taxonomy" id="110845"/>
    <lineage>
        <taxon>Bacteria</taxon>
        <taxon>Bacillati</taxon>
        <taxon>Bacillota</taxon>
        <taxon>Bacilli</taxon>
        <taxon>Bacillales</taxon>
        <taxon>Salinicoccaceae</taxon>
        <taxon>Phocicoccus</taxon>
    </lineage>
</organism>
<gene>
    <name evidence="1" type="ORF">JEOPIN946_01024</name>
</gene>
<reference evidence="1 2" key="1">
    <citation type="submission" date="2020-07" db="EMBL/GenBank/DDBJ databases">
        <authorList>
            <person name="Criscuolo A."/>
        </authorList>
    </citation>
    <scope>NUCLEOTIDE SEQUENCE [LARGE SCALE GENOMIC DNA]</scope>
    <source>
        <strain evidence="1">CIP107946</strain>
    </source>
</reference>
<dbReference type="RefSeq" id="WP_186077460.1">
    <property type="nucleotide sequence ID" value="NZ_CAJEWB010000010.1"/>
</dbReference>
<comment type="caution">
    <text evidence="1">The sequence shown here is derived from an EMBL/GenBank/DDBJ whole genome shotgun (WGS) entry which is preliminary data.</text>
</comment>
<sequence>MLHETWQDNNLGEVKVVNVDAKKYKVSDMLTVNQTYTIVNETEEYIFVIDNSGKVGGYYKAYFERI</sequence>
<dbReference type="Proteomes" id="UP000588186">
    <property type="component" value="Unassembled WGS sequence"/>
</dbReference>